<dbReference type="Proteomes" id="UP000762676">
    <property type="component" value="Unassembled WGS sequence"/>
</dbReference>
<comment type="caution">
    <text evidence="2">The sequence shown here is derived from an EMBL/GenBank/DDBJ whole genome shotgun (WGS) entry which is preliminary data.</text>
</comment>
<evidence type="ECO:0000313" key="2">
    <source>
        <dbReference type="EMBL" id="GFR97393.1"/>
    </source>
</evidence>
<dbReference type="InterPro" id="IPR002297">
    <property type="entry name" value="DNA-dir_DNA_pol_A_mt"/>
</dbReference>
<dbReference type="GO" id="GO:0003887">
    <property type="term" value="F:DNA-directed DNA polymerase activity"/>
    <property type="evidence" value="ECO:0007669"/>
    <property type="project" value="TreeGrafter"/>
</dbReference>
<sequence>MHKTLSHIRNSSWCKRCWLKRQTVRGKSSQPRTNSVNIQMLSDTLHRQVFNSESKSQVDTENLEIIQAHLEKHGLSDKVMPHIPDIDLKLPKLLGETIQDHFYAIAKDQIKNYVTLIDDIVQSPLPSLPTKWHFQKGWTKYNEDGSFSSVAFPEEKGLVFDVEVLLCEGHYPTMATAVSSKHWYSWVSDYVIEDKFRWTNEPHLQDLIPLETSHGRCTPPSGKWQPRLIIGHNVGFDRSFVKEQYFTQGTQLRFLDTMSMHIAICGQTSFQRLLYKASRKGSLRKEVIEHANKQRLFNRASSEDWKRVSSMNNLNDVYQLHCGGEPLEKAKRDVFVEGTMADVRGQFQELMAYCANDVKATHEVFTKLWSEFQKRY</sequence>
<name>A0AAV4HHF9_9GAST</name>
<dbReference type="GO" id="GO:0003677">
    <property type="term" value="F:DNA binding"/>
    <property type="evidence" value="ECO:0007669"/>
    <property type="project" value="InterPro"/>
</dbReference>
<evidence type="ECO:0000313" key="3">
    <source>
        <dbReference type="Proteomes" id="UP000762676"/>
    </source>
</evidence>
<organism evidence="2 3">
    <name type="scientific">Elysia marginata</name>
    <dbReference type="NCBI Taxonomy" id="1093978"/>
    <lineage>
        <taxon>Eukaryota</taxon>
        <taxon>Metazoa</taxon>
        <taxon>Spiralia</taxon>
        <taxon>Lophotrochozoa</taxon>
        <taxon>Mollusca</taxon>
        <taxon>Gastropoda</taxon>
        <taxon>Heterobranchia</taxon>
        <taxon>Euthyneura</taxon>
        <taxon>Panpulmonata</taxon>
        <taxon>Sacoglossa</taxon>
        <taxon>Placobranchoidea</taxon>
        <taxon>Plakobranchidae</taxon>
        <taxon>Elysia</taxon>
    </lineage>
</organism>
<dbReference type="GO" id="GO:0008408">
    <property type="term" value="F:3'-5' exonuclease activity"/>
    <property type="evidence" value="ECO:0007669"/>
    <property type="project" value="TreeGrafter"/>
</dbReference>
<dbReference type="EMBL" id="BMAT01009038">
    <property type="protein sequence ID" value="GFR97393.1"/>
    <property type="molecule type" value="Genomic_DNA"/>
</dbReference>
<dbReference type="PANTHER" id="PTHR10267:SF0">
    <property type="entry name" value="DNA POLYMERASE SUBUNIT GAMMA-1"/>
    <property type="match status" value="1"/>
</dbReference>
<dbReference type="Pfam" id="PF18136">
    <property type="entry name" value="DNApol_Exo"/>
    <property type="match status" value="1"/>
</dbReference>
<evidence type="ECO:0000259" key="1">
    <source>
        <dbReference type="Pfam" id="PF18136"/>
    </source>
</evidence>
<reference evidence="2 3" key="1">
    <citation type="journal article" date="2021" name="Elife">
        <title>Chloroplast acquisition without the gene transfer in kleptoplastic sea slugs, Plakobranchus ocellatus.</title>
        <authorList>
            <person name="Maeda T."/>
            <person name="Takahashi S."/>
            <person name="Yoshida T."/>
            <person name="Shimamura S."/>
            <person name="Takaki Y."/>
            <person name="Nagai Y."/>
            <person name="Toyoda A."/>
            <person name="Suzuki Y."/>
            <person name="Arimoto A."/>
            <person name="Ishii H."/>
            <person name="Satoh N."/>
            <person name="Nishiyama T."/>
            <person name="Hasebe M."/>
            <person name="Maruyama T."/>
            <person name="Minagawa J."/>
            <person name="Obokata J."/>
            <person name="Shigenobu S."/>
        </authorList>
    </citation>
    <scope>NUCLEOTIDE SEQUENCE [LARGE SCALE GENOMIC DNA]</scope>
</reference>
<dbReference type="FunFam" id="3.30.420.390:FF:000002">
    <property type="entry name" value="DNA polymerase gamma, catalytic subunit"/>
    <property type="match status" value="1"/>
</dbReference>
<dbReference type="InterPro" id="IPR012337">
    <property type="entry name" value="RNaseH-like_sf"/>
</dbReference>
<accession>A0AAV4HHF9</accession>
<dbReference type="PRINTS" id="PR00867">
    <property type="entry name" value="DNAPOLG"/>
</dbReference>
<dbReference type="GO" id="GO:0005760">
    <property type="term" value="C:gamma DNA polymerase complex"/>
    <property type="evidence" value="ECO:0007669"/>
    <property type="project" value="InterPro"/>
</dbReference>
<dbReference type="AlphaFoldDB" id="A0AAV4HHF9"/>
<dbReference type="PANTHER" id="PTHR10267">
    <property type="entry name" value="DNA POLYMERASE SUBUNIT GAMMA-1"/>
    <property type="match status" value="1"/>
</dbReference>
<gene>
    <name evidence="2" type="ORF">ElyMa_004476700</name>
</gene>
<protein>
    <submittedName>
        <fullName evidence="2">DNA polymerase subunit gamma-1</fullName>
    </submittedName>
</protein>
<dbReference type="SUPFAM" id="SSF53098">
    <property type="entry name" value="Ribonuclease H-like"/>
    <property type="match status" value="1"/>
</dbReference>
<feature type="domain" description="DNA mitochondrial polymerase exonuclease" evidence="1">
    <location>
        <begin position="84"/>
        <end position="372"/>
    </location>
</feature>
<proteinExistence type="predicted"/>
<dbReference type="GO" id="GO:0006264">
    <property type="term" value="P:mitochondrial DNA replication"/>
    <property type="evidence" value="ECO:0007669"/>
    <property type="project" value="TreeGrafter"/>
</dbReference>
<dbReference type="Gene3D" id="3.30.420.390">
    <property type="match status" value="1"/>
</dbReference>
<keyword evidence="3" id="KW-1185">Reference proteome</keyword>
<dbReference type="InterPro" id="IPR041336">
    <property type="entry name" value="DNApol_Exo"/>
</dbReference>